<evidence type="ECO:0000313" key="1">
    <source>
        <dbReference type="EMBL" id="GAA4415284.1"/>
    </source>
</evidence>
<dbReference type="Proteomes" id="UP001500936">
    <property type="component" value="Unassembled WGS sequence"/>
</dbReference>
<accession>A0ABP8KUG8</accession>
<keyword evidence="2" id="KW-1185">Reference proteome</keyword>
<dbReference type="EMBL" id="BAABHB010000012">
    <property type="protein sequence ID" value="GAA4415284.1"/>
    <property type="molecule type" value="Genomic_DNA"/>
</dbReference>
<protein>
    <submittedName>
        <fullName evidence="1">Uncharacterized protein</fullName>
    </submittedName>
</protein>
<reference evidence="2" key="1">
    <citation type="journal article" date="2019" name="Int. J. Syst. Evol. Microbiol.">
        <title>The Global Catalogue of Microorganisms (GCM) 10K type strain sequencing project: providing services to taxonomists for standard genome sequencing and annotation.</title>
        <authorList>
            <consortium name="The Broad Institute Genomics Platform"/>
            <consortium name="The Broad Institute Genome Sequencing Center for Infectious Disease"/>
            <person name="Wu L."/>
            <person name="Ma J."/>
        </authorList>
    </citation>
    <scope>NUCLEOTIDE SEQUENCE [LARGE SCALE GENOMIC DNA]</scope>
    <source>
        <strain evidence="2">JCM 17925</strain>
    </source>
</reference>
<sequence length="170" mass="19436">MGAIRAGKDPKEFTKRIRGIKLIPHPWGEGVVNTHLVKHWEPPHSDSAWKYPPTHLSSTVVYREFVYFEGGVDIYLPDDTESWLVPILPFINSFGKQGGFFSFHSFEQAEPPKPTTHLVASDMKPNATWEKVSNFSGESKKPRDTDAWLSFRAELVSAGSTYKYYRFDEL</sequence>
<proteinExistence type="predicted"/>
<comment type="caution">
    <text evidence="1">The sequence shown here is derived from an EMBL/GenBank/DDBJ whole genome shotgun (WGS) entry which is preliminary data.</text>
</comment>
<organism evidence="1 2">
    <name type="scientific">Nibrella viscosa</name>
    <dbReference type="NCBI Taxonomy" id="1084524"/>
    <lineage>
        <taxon>Bacteria</taxon>
        <taxon>Pseudomonadati</taxon>
        <taxon>Bacteroidota</taxon>
        <taxon>Cytophagia</taxon>
        <taxon>Cytophagales</taxon>
        <taxon>Spirosomataceae</taxon>
        <taxon>Nibrella</taxon>
    </lineage>
</organism>
<name>A0ABP8KUG8_9BACT</name>
<evidence type="ECO:0000313" key="2">
    <source>
        <dbReference type="Proteomes" id="UP001500936"/>
    </source>
</evidence>
<gene>
    <name evidence="1" type="ORF">GCM10023187_45660</name>
</gene>